<sequence length="101" mass="11105">MFSTSLQLIKSSLIHRSYSTTTTTNGAPIKVTTTTTRKKVGAFRGGFIGFLLGVTTTGGLSYYYLLDQYKLANTVVIADIVALQNSITNLEKHIKSLEERK</sequence>
<evidence type="ECO:0000313" key="3">
    <source>
        <dbReference type="Proteomes" id="UP000001429"/>
    </source>
</evidence>
<evidence type="ECO:0000313" key="2">
    <source>
        <dbReference type="EMBL" id="EEQ46294.1"/>
    </source>
</evidence>
<dbReference type="OrthoDB" id="5331396at2759"/>
<reference evidence="2 3" key="1">
    <citation type="journal article" date="2009" name="Nature">
        <title>Evolution of pathogenicity and sexual reproduction in eight Candida genomes.</title>
        <authorList>
            <person name="Butler G."/>
            <person name="Rasmussen M.D."/>
            <person name="Lin M.F."/>
            <person name="Santos M.A."/>
            <person name="Sakthikumar S."/>
            <person name="Munro C.A."/>
            <person name="Rheinbay E."/>
            <person name="Grabherr M."/>
            <person name="Forche A."/>
            <person name="Reedy J.L."/>
            <person name="Agrafioti I."/>
            <person name="Arnaud M.B."/>
            <person name="Bates S."/>
            <person name="Brown A.J."/>
            <person name="Brunke S."/>
            <person name="Costanzo M.C."/>
            <person name="Fitzpatrick D.A."/>
            <person name="de Groot P.W."/>
            <person name="Harris D."/>
            <person name="Hoyer L.L."/>
            <person name="Hube B."/>
            <person name="Klis F.M."/>
            <person name="Kodira C."/>
            <person name="Lennard N."/>
            <person name="Logue M.E."/>
            <person name="Martin R."/>
            <person name="Neiman A.M."/>
            <person name="Nikolaou E."/>
            <person name="Quail M.A."/>
            <person name="Quinn J."/>
            <person name="Santos M.C."/>
            <person name="Schmitzberger F.F."/>
            <person name="Sherlock G."/>
            <person name="Shah P."/>
            <person name="Silverstein K.A."/>
            <person name="Skrzypek M.S."/>
            <person name="Soll D."/>
            <person name="Staggs R."/>
            <person name="Stansfield I."/>
            <person name="Stumpf M.P."/>
            <person name="Sudbery P.E."/>
            <person name="Srikantha T."/>
            <person name="Zeng Q."/>
            <person name="Berman J."/>
            <person name="Berriman M."/>
            <person name="Heitman J."/>
            <person name="Gow N.A."/>
            <person name="Lorenz M.C."/>
            <person name="Birren B.W."/>
            <person name="Kellis M."/>
            <person name="Cuomo C.A."/>
        </authorList>
    </citation>
    <scope>NUCLEOTIDE SEQUENCE [LARGE SCALE GENOMIC DNA]</scope>
    <source>
        <strain evidence="2 3">WO-1</strain>
    </source>
</reference>
<keyword evidence="3" id="KW-1185">Reference proteome</keyword>
<evidence type="ECO:0000256" key="1">
    <source>
        <dbReference type="SAM" id="Phobius"/>
    </source>
</evidence>
<dbReference type="PANTHER" id="PTHR37849">
    <property type="entry name" value="YALI0E11605P"/>
    <property type="match status" value="1"/>
</dbReference>
<dbReference type="PaxDb" id="5476-C4YRE1"/>
<dbReference type="VEuPathDB" id="FungiDB:CAWG_04640"/>
<keyword evidence="1" id="KW-1133">Transmembrane helix</keyword>
<gene>
    <name evidence="2" type="ORF">CAWG_04640</name>
</gene>
<accession>C4YRE1</accession>
<name>C4YRE1_CANAW</name>
<dbReference type="HOGENOM" id="CLU_136352_0_0_1"/>
<keyword evidence="1" id="KW-0812">Transmembrane</keyword>
<organism evidence="2 3">
    <name type="scientific">Candida albicans (strain WO-1)</name>
    <name type="common">Yeast</name>
    <dbReference type="NCBI Taxonomy" id="294748"/>
    <lineage>
        <taxon>Eukaryota</taxon>
        <taxon>Fungi</taxon>
        <taxon>Dikarya</taxon>
        <taxon>Ascomycota</taxon>
        <taxon>Saccharomycotina</taxon>
        <taxon>Pichiomycetes</taxon>
        <taxon>Debaryomycetaceae</taxon>
        <taxon>Candida/Lodderomyces clade</taxon>
        <taxon>Candida</taxon>
    </lineage>
</organism>
<dbReference type="AlphaFoldDB" id="C4YRE1"/>
<dbReference type="OMA" id="YRIANNV"/>
<dbReference type="EMBL" id="CM000311">
    <property type="protein sequence ID" value="EEQ46294.1"/>
    <property type="molecule type" value="Genomic_DNA"/>
</dbReference>
<protein>
    <submittedName>
        <fullName evidence="2">Uncharacterized protein</fullName>
    </submittedName>
</protein>
<dbReference type="PANTHER" id="PTHR37849:SF1">
    <property type="entry name" value="YALI0E11605P"/>
    <property type="match status" value="1"/>
</dbReference>
<feature type="transmembrane region" description="Helical" evidence="1">
    <location>
        <begin position="47"/>
        <end position="65"/>
    </location>
</feature>
<keyword evidence="1" id="KW-0472">Membrane</keyword>
<proteinExistence type="predicted"/>
<dbReference type="Proteomes" id="UP000001429">
    <property type="component" value="Chromosome 5"/>
</dbReference>